<feature type="signal peptide" evidence="1">
    <location>
        <begin position="1"/>
        <end position="22"/>
    </location>
</feature>
<dbReference type="EMBL" id="CP015820">
    <property type="protein sequence ID" value="AQT41580.1"/>
    <property type="molecule type" value="Genomic_DNA"/>
</dbReference>
<keyword evidence="1" id="KW-0732">Signal</keyword>
<dbReference type="SUPFAM" id="SSF141488">
    <property type="entry name" value="YdhA-like"/>
    <property type="match status" value="1"/>
</dbReference>
<feature type="chain" id="PRO_5013115380" evidence="1">
    <location>
        <begin position="23"/>
        <end position="120"/>
    </location>
</feature>
<dbReference type="RefSeq" id="WP_077969754.1">
    <property type="nucleotide sequence ID" value="NZ_CAXTKO020000001.1"/>
</dbReference>
<evidence type="ECO:0000313" key="2">
    <source>
        <dbReference type="EMBL" id="AQT41580.1"/>
    </source>
</evidence>
<evidence type="ECO:0000313" key="3">
    <source>
        <dbReference type="Proteomes" id="UP000189660"/>
    </source>
</evidence>
<name>A0A1U9M826_9HYPH</name>
<dbReference type="OrthoDB" id="7926518at2"/>
<gene>
    <name evidence="2" type="ORF">BBC0178_000720</name>
</gene>
<dbReference type="Proteomes" id="UP000189660">
    <property type="component" value="Chromosome"/>
</dbReference>
<organism evidence="2 3">
    <name type="scientific">Bartonella apihabitans</name>
    <dbReference type="NCBI Taxonomy" id="2750929"/>
    <lineage>
        <taxon>Bacteria</taxon>
        <taxon>Pseudomonadati</taxon>
        <taxon>Pseudomonadota</taxon>
        <taxon>Alphaproteobacteria</taxon>
        <taxon>Hyphomicrobiales</taxon>
        <taxon>Bartonellaceae</taxon>
        <taxon>Bartonella</taxon>
    </lineage>
</organism>
<accession>A0A1U9M826</accession>
<keyword evidence="3" id="KW-1185">Reference proteome</keyword>
<dbReference type="AlphaFoldDB" id="A0A1U9M826"/>
<dbReference type="Gene3D" id="2.40.128.200">
    <property type="match status" value="1"/>
</dbReference>
<reference evidence="2 3" key="1">
    <citation type="submission" date="2016-11" db="EMBL/GenBank/DDBJ databases">
        <title>Comparative genomics of Bartonella apis.</title>
        <authorList>
            <person name="Engel P."/>
        </authorList>
    </citation>
    <scope>NUCLEOTIDE SEQUENCE [LARGE SCALE GENOMIC DNA]</scope>
    <source>
        <strain evidence="2 3">BBC0178</strain>
    </source>
</reference>
<evidence type="ECO:0000256" key="1">
    <source>
        <dbReference type="SAM" id="SignalP"/>
    </source>
</evidence>
<sequence>MLKKTFLATLAFAALHGFAANAEEPSVHNQTYICERGVALQAVFIKAKDGSYAVISVDGKLVALREDVKTAEKLFIAVDDQDNYRLHIKGNDAFLTYKDSDPSKAEKTILQACQADIAED</sequence>
<dbReference type="InterPro" id="IPR036328">
    <property type="entry name" value="MliC_sf"/>
</dbReference>
<dbReference type="KEGG" id="bapa:BBC0178_000720"/>
<protein>
    <submittedName>
        <fullName evidence="2">Membrane-bound lysozyme-inhibitor of c-type lysozyme</fullName>
    </submittedName>
</protein>
<proteinExistence type="predicted"/>